<gene>
    <name evidence="1" type="ORF">MA20_33630</name>
</gene>
<dbReference type="PANTHER" id="PTHR30383">
    <property type="entry name" value="THIOESTERASE 1/PROTEASE 1/LYSOPHOSPHOLIPASE L1"/>
    <property type="match status" value="1"/>
</dbReference>
<dbReference type="PANTHER" id="PTHR30383:SF5">
    <property type="entry name" value="SGNH HYDROLASE-TYPE ESTERASE DOMAIN-CONTAINING PROTEIN"/>
    <property type="match status" value="1"/>
</dbReference>
<organism evidence="1 2">
    <name type="scientific">Bradyrhizobium japonicum</name>
    <dbReference type="NCBI Taxonomy" id="375"/>
    <lineage>
        <taxon>Bacteria</taxon>
        <taxon>Pseudomonadati</taxon>
        <taxon>Pseudomonadota</taxon>
        <taxon>Alphaproteobacteria</taxon>
        <taxon>Hyphomicrobiales</taxon>
        <taxon>Nitrobacteraceae</taxon>
        <taxon>Bradyrhizobium</taxon>
    </lineage>
</organism>
<dbReference type="SUPFAM" id="SSF52266">
    <property type="entry name" value="SGNH hydrolase"/>
    <property type="match status" value="1"/>
</dbReference>
<dbReference type="Gene3D" id="3.40.50.1110">
    <property type="entry name" value="SGNH hydrolase"/>
    <property type="match status" value="1"/>
</dbReference>
<name>A0A0A3XR51_BRAJP</name>
<evidence type="ECO:0000313" key="2">
    <source>
        <dbReference type="Proteomes" id="UP000030377"/>
    </source>
</evidence>
<dbReference type="CDD" id="cd00229">
    <property type="entry name" value="SGNH_hydrolase"/>
    <property type="match status" value="1"/>
</dbReference>
<accession>A0A0A3XR51</accession>
<dbReference type="Proteomes" id="UP000030377">
    <property type="component" value="Unassembled WGS sequence"/>
</dbReference>
<evidence type="ECO:0000313" key="1">
    <source>
        <dbReference type="EMBL" id="KGT75611.1"/>
    </source>
</evidence>
<sequence>MPCVSRTARTIASIGAAVIVGLSSTAPSRAQNEASSGERCLAANSDVSLGAQLPRTAARLRSGAPLKIVAIGSSSTVGLWVLRSAATYPEVMRRELSRLRSNATIDVINSGRVGDTIPNNIARFERDVFAHTPDLVIWQLGTNDVAWGGRPDQGLKRNVIEGVRALKAGSADVVLMDLQYAPQVLASAGYSTMEDIIIDVAKQERVGLFSRFALMRNSVSAGVAQSALVTWDGLHNTADGYDCIGRALARAISTSAR</sequence>
<comment type="caution">
    <text evidence="1">The sequence shown here is derived from an EMBL/GenBank/DDBJ whole genome shotgun (WGS) entry which is preliminary data.</text>
</comment>
<dbReference type="EMBL" id="JRPN01000025">
    <property type="protein sequence ID" value="KGT75611.1"/>
    <property type="molecule type" value="Genomic_DNA"/>
</dbReference>
<dbReference type="GO" id="GO:0004622">
    <property type="term" value="F:phosphatidylcholine lysophospholipase activity"/>
    <property type="evidence" value="ECO:0007669"/>
    <property type="project" value="TreeGrafter"/>
</dbReference>
<proteinExistence type="predicted"/>
<dbReference type="STRING" id="375.BKD09_RS17135"/>
<dbReference type="InterPro" id="IPR036514">
    <property type="entry name" value="SGNH_hydro_sf"/>
</dbReference>
<dbReference type="Pfam" id="PF25182">
    <property type="entry name" value="NonGDSL"/>
    <property type="match status" value="1"/>
</dbReference>
<protein>
    <submittedName>
        <fullName evidence="1">Uncharacterized protein</fullName>
    </submittedName>
</protein>
<dbReference type="AlphaFoldDB" id="A0A0A3XR51"/>
<dbReference type="InterPro" id="IPR051532">
    <property type="entry name" value="Ester_Hydrolysis_Enzymes"/>
</dbReference>
<reference evidence="1 2" key="1">
    <citation type="submission" date="2014-09" db="EMBL/GenBank/DDBJ databases">
        <title>Draft genome of Bradyrhizobium japonicum Is-34.</title>
        <authorList>
            <person name="Tsurumaru H."/>
            <person name="Yamakawa T."/>
            <person name="Hashimoto S."/>
            <person name="Okizaki K."/>
            <person name="Kanesaki Y."/>
            <person name="Yoshikawa H."/>
            <person name="Yajima S."/>
        </authorList>
    </citation>
    <scope>NUCLEOTIDE SEQUENCE [LARGE SCALE GENOMIC DNA]</scope>
    <source>
        <strain evidence="1 2">Is-34</strain>
    </source>
</reference>
<dbReference type="InterPro" id="IPR057572">
    <property type="entry name" value="NonGDSL"/>
</dbReference>